<sequence>MSVYLALTINVVLFSIFPLFLSSLTPVMRRIGFYSYLSIILVIGGVLGSLYSFQLTDNIYLSGGNLAYGSFMMSAVMLFIMERKVLIFNYLIKLLIFINLFVFLGFEFLLYTLENALVVNPFNVDAQLFDTSLGVLILGGVLIATEFLILMFIFIKTKHAIKSPKYLMVLYSVAFVFVICLDGILFPVIVIGISPELVPIMISNLSGKFILALSFSVPLLVFYCLYRGNLNRFINTPMALSQVIFSSRVRLIAELGKQEKATKLLIEDNQKLINLSHYDHLTGLANRRKYDDYASELYAAGLESGEAITLVLGDVDHFKKYNDFYGHQTGDKCLQRVAEFWKTLLPEEKCLAARIGGEEFAVIIANRNIEQVLPRLELDIQRLTELAIPHETSPTRSFVTMSIGVASMHPHKKLQFEQLFELADKALYQAKSSGRNCIVTFS</sequence>
<dbReference type="Proteomes" id="UP000318126">
    <property type="component" value="Unassembled WGS sequence"/>
</dbReference>
<dbReference type="Pfam" id="PF00990">
    <property type="entry name" value="GGDEF"/>
    <property type="match status" value="1"/>
</dbReference>
<feature type="transmembrane region" description="Helical" evidence="4">
    <location>
        <begin position="31"/>
        <end position="53"/>
    </location>
</feature>
<dbReference type="EMBL" id="VKGK01000023">
    <property type="protein sequence ID" value="TRY13072.1"/>
    <property type="molecule type" value="Genomic_DNA"/>
</dbReference>
<keyword evidence="7" id="KW-1185">Reference proteome</keyword>
<dbReference type="InterPro" id="IPR043128">
    <property type="entry name" value="Rev_trsase/Diguanyl_cyclase"/>
</dbReference>
<evidence type="ECO:0000256" key="4">
    <source>
        <dbReference type="SAM" id="Phobius"/>
    </source>
</evidence>
<feature type="domain" description="GGDEF" evidence="5">
    <location>
        <begin position="306"/>
        <end position="442"/>
    </location>
</feature>
<comment type="cofactor">
    <cofactor evidence="1">
        <name>Mg(2+)</name>
        <dbReference type="ChEBI" id="CHEBI:18420"/>
    </cofactor>
</comment>
<evidence type="ECO:0000256" key="1">
    <source>
        <dbReference type="ARBA" id="ARBA00001946"/>
    </source>
</evidence>
<dbReference type="RefSeq" id="WP_144041479.1">
    <property type="nucleotide sequence ID" value="NZ_BMPL01000043.1"/>
</dbReference>
<feature type="transmembrane region" description="Helical" evidence="4">
    <location>
        <begin position="205"/>
        <end position="226"/>
    </location>
</feature>
<reference evidence="7" key="1">
    <citation type="submission" date="2019-07" db="EMBL/GenBank/DDBJ databases">
        <title>Shewanella sp. YLB-08 draft genomic sequence.</title>
        <authorList>
            <person name="Yu L."/>
        </authorList>
    </citation>
    <scope>NUCLEOTIDE SEQUENCE [LARGE SCALE GENOMIC DNA]</scope>
    <source>
        <strain evidence="7">JCM 20706</strain>
    </source>
</reference>
<comment type="caution">
    <text evidence="6">The sequence shown here is derived from an EMBL/GenBank/DDBJ whole genome shotgun (WGS) entry which is preliminary data.</text>
</comment>
<keyword evidence="4" id="KW-0472">Membrane</keyword>
<feature type="transmembrane region" description="Helical" evidence="4">
    <location>
        <begin position="59"/>
        <end position="80"/>
    </location>
</feature>
<dbReference type="GO" id="GO:0005886">
    <property type="term" value="C:plasma membrane"/>
    <property type="evidence" value="ECO:0007669"/>
    <property type="project" value="TreeGrafter"/>
</dbReference>
<dbReference type="Pfam" id="PF20973">
    <property type="entry name" value="VUPS"/>
    <property type="match status" value="1"/>
</dbReference>
<dbReference type="CDD" id="cd01949">
    <property type="entry name" value="GGDEF"/>
    <property type="match status" value="1"/>
</dbReference>
<keyword evidence="4" id="KW-0812">Transmembrane</keyword>
<keyword evidence="4" id="KW-1133">Transmembrane helix</keyword>
<evidence type="ECO:0000259" key="5">
    <source>
        <dbReference type="PROSITE" id="PS50887"/>
    </source>
</evidence>
<dbReference type="AlphaFoldDB" id="A0A553JKU0"/>
<proteinExistence type="predicted"/>
<accession>A0A553JKU0</accession>
<evidence type="ECO:0000313" key="6">
    <source>
        <dbReference type="EMBL" id="TRY13072.1"/>
    </source>
</evidence>
<dbReference type="InterPro" id="IPR000160">
    <property type="entry name" value="GGDEF_dom"/>
</dbReference>
<dbReference type="GO" id="GO:0052621">
    <property type="term" value="F:diguanylate cyclase activity"/>
    <property type="evidence" value="ECO:0007669"/>
    <property type="project" value="UniProtKB-EC"/>
</dbReference>
<gene>
    <name evidence="6" type="ORF">FN961_17545</name>
</gene>
<dbReference type="PROSITE" id="PS50887">
    <property type="entry name" value="GGDEF"/>
    <property type="match status" value="1"/>
</dbReference>
<feature type="transmembrane region" description="Helical" evidence="4">
    <location>
        <begin position="167"/>
        <end position="193"/>
    </location>
</feature>
<dbReference type="InterPro" id="IPR029787">
    <property type="entry name" value="Nucleotide_cyclase"/>
</dbReference>
<dbReference type="GO" id="GO:1902201">
    <property type="term" value="P:negative regulation of bacterial-type flagellum-dependent cell motility"/>
    <property type="evidence" value="ECO:0007669"/>
    <property type="project" value="TreeGrafter"/>
</dbReference>
<dbReference type="PANTHER" id="PTHR45138">
    <property type="entry name" value="REGULATORY COMPONENTS OF SENSORY TRANSDUCTION SYSTEM"/>
    <property type="match status" value="1"/>
</dbReference>
<dbReference type="SUPFAM" id="SSF55073">
    <property type="entry name" value="Nucleotide cyclase"/>
    <property type="match status" value="1"/>
</dbReference>
<protein>
    <recommendedName>
        <fullName evidence="2">diguanylate cyclase</fullName>
        <ecNumber evidence="2">2.7.7.65</ecNumber>
    </recommendedName>
</protein>
<evidence type="ECO:0000313" key="7">
    <source>
        <dbReference type="Proteomes" id="UP000318126"/>
    </source>
</evidence>
<dbReference type="Gene3D" id="3.30.70.270">
    <property type="match status" value="1"/>
</dbReference>
<dbReference type="InterPro" id="IPR050469">
    <property type="entry name" value="Diguanylate_Cyclase"/>
</dbReference>
<evidence type="ECO:0000256" key="2">
    <source>
        <dbReference type="ARBA" id="ARBA00012528"/>
    </source>
</evidence>
<dbReference type="EC" id="2.7.7.65" evidence="2"/>
<dbReference type="GO" id="GO:0043709">
    <property type="term" value="P:cell adhesion involved in single-species biofilm formation"/>
    <property type="evidence" value="ECO:0007669"/>
    <property type="project" value="TreeGrafter"/>
</dbReference>
<comment type="catalytic activity">
    <reaction evidence="3">
        <text>2 GTP = 3',3'-c-di-GMP + 2 diphosphate</text>
        <dbReference type="Rhea" id="RHEA:24898"/>
        <dbReference type="ChEBI" id="CHEBI:33019"/>
        <dbReference type="ChEBI" id="CHEBI:37565"/>
        <dbReference type="ChEBI" id="CHEBI:58805"/>
        <dbReference type="EC" id="2.7.7.65"/>
    </reaction>
</comment>
<feature type="transmembrane region" description="Helical" evidence="4">
    <location>
        <begin position="6"/>
        <end position="24"/>
    </location>
</feature>
<dbReference type="InterPro" id="IPR048533">
    <property type="entry name" value="VUPS"/>
</dbReference>
<name>A0A553JKU0_SHEHA</name>
<dbReference type="NCBIfam" id="TIGR00254">
    <property type="entry name" value="GGDEF"/>
    <property type="match status" value="1"/>
</dbReference>
<feature type="transmembrane region" description="Helical" evidence="4">
    <location>
        <begin position="92"/>
        <end position="113"/>
    </location>
</feature>
<organism evidence="6 7">
    <name type="scientific">Shewanella hanedai</name>
    <name type="common">Alteromonas hanedai</name>
    <dbReference type="NCBI Taxonomy" id="25"/>
    <lineage>
        <taxon>Bacteria</taxon>
        <taxon>Pseudomonadati</taxon>
        <taxon>Pseudomonadota</taxon>
        <taxon>Gammaproteobacteria</taxon>
        <taxon>Alteromonadales</taxon>
        <taxon>Shewanellaceae</taxon>
        <taxon>Shewanella</taxon>
    </lineage>
</organism>
<evidence type="ECO:0000256" key="3">
    <source>
        <dbReference type="ARBA" id="ARBA00034247"/>
    </source>
</evidence>
<dbReference type="OrthoDB" id="9812260at2"/>
<dbReference type="SMART" id="SM00267">
    <property type="entry name" value="GGDEF"/>
    <property type="match status" value="1"/>
</dbReference>
<dbReference type="PANTHER" id="PTHR45138:SF9">
    <property type="entry name" value="DIGUANYLATE CYCLASE DGCM-RELATED"/>
    <property type="match status" value="1"/>
</dbReference>
<dbReference type="FunFam" id="3.30.70.270:FF:000001">
    <property type="entry name" value="Diguanylate cyclase domain protein"/>
    <property type="match status" value="1"/>
</dbReference>
<feature type="transmembrane region" description="Helical" evidence="4">
    <location>
        <begin position="133"/>
        <end position="155"/>
    </location>
</feature>